<reference evidence="1" key="1">
    <citation type="submission" date="2013-11" db="EMBL/GenBank/DDBJ databases">
        <title>Microbial diversity, functional groups and degradation webs in Northern and Southern Mediterranean and Red Sea marine crude oil polluted sites.</title>
        <authorList>
            <person name="Daffonchio D."/>
            <person name="Mapelli F."/>
            <person name="Ferrer M."/>
            <person name="Richter M."/>
            <person name="Cherif A."/>
            <person name="Malkawi H.I."/>
            <person name="Yakimov M.M."/>
            <person name="Abdel-Fattah Y.R."/>
            <person name="Blaghen M."/>
            <person name="Golyshin P.N."/>
            <person name="Kalogerakis N."/>
            <person name="Boon N."/>
            <person name="Magagnini M."/>
            <person name="Fava F."/>
        </authorList>
    </citation>
    <scope>NUCLEOTIDE SEQUENCE</scope>
</reference>
<accession>A0A1B6NTS6</accession>
<comment type="caution">
    <text evidence="1">The sequence shown here is derived from an EMBL/GenBank/DDBJ whole genome shotgun (WGS) entry which is preliminary data.</text>
</comment>
<evidence type="ECO:0000313" key="1">
    <source>
        <dbReference type="EMBL" id="KTF06322.1"/>
    </source>
</evidence>
<dbReference type="EMBL" id="AYSL01001228">
    <property type="protein sequence ID" value="KTF06322.1"/>
    <property type="molecule type" value="Genomic_DNA"/>
</dbReference>
<organism evidence="1">
    <name type="scientific">marine sediment metagenome</name>
    <dbReference type="NCBI Taxonomy" id="412755"/>
    <lineage>
        <taxon>unclassified sequences</taxon>
        <taxon>metagenomes</taxon>
        <taxon>ecological metagenomes</taxon>
    </lineage>
</organism>
<dbReference type="AlphaFoldDB" id="A0A1B6NTS6"/>
<gene>
    <name evidence="1" type="ORF">MGSAQ_002183</name>
</gene>
<name>A0A1B6NTS6_9ZZZZ</name>
<sequence length="47" mass="5264">MYFIITILTSDPTVNLVGSNLKNFHHIVVRCLYSAPITNRICMVGTP</sequence>
<proteinExistence type="predicted"/>
<protein>
    <submittedName>
        <fullName evidence="1">Uncharacterized protein</fullName>
    </submittedName>
</protein>